<dbReference type="Proteomes" id="UP000283295">
    <property type="component" value="Unassembled WGS sequence"/>
</dbReference>
<accession>A0A3R5ZPT0</accession>
<proteinExistence type="predicted"/>
<evidence type="ECO:0000313" key="1">
    <source>
        <dbReference type="EMBL" id="RGS43561.1"/>
    </source>
</evidence>
<reference evidence="1 2" key="1">
    <citation type="submission" date="2018-08" db="EMBL/GenBank/DDBJ databases">
        <title>A genome reference for cultivated species of the human gut microbiota.</title>
        <authorList>
            <person name="Zou Y."/>
            <person name="Xue W."/>
            <person name="Luo G."/>
        </authorList>
    </citation>
    <scope>NUCLEOTIDE SEQUENCE [LARGE SCALE GENOMIC DNA]</scope>
    <source>
        <strain evidence="1 2">AF22-21</strain>
    </source>
</reference>
<dbReference type="AlphaFoldDB" id="A0A3R5ZPT0"/>
<gene>
    <name evidence="1" type="ORF">DWX94_04380</name>
</gene>
<protein>
    <submittedName>
        <fullName evidence="1">Uncharacterized protein</fullName>
    </submittedName>
</protein>
<organism evidence="1 2">
    <name type="scientific">Coprococcus eutactus</name>
    <dbReference type="NCBI Taxonomy" id="33043"/>
    <lineage>
        <taxon>Bacteria</taxon>
        <taxon>Bacillati</taxon>
        <taxon>Bacillota</taxon>
        <taxon>Clostridia</taxon>
        <taxon>Lachnospirales</taxon>
        <taxon>Lachnospiraceae</taxon>
        <taxon>Coprococcus</taxon>
    </lineage>
</organism>
<sequence length="72" mass="8168">MTVNELIQQLQEIPDGLKNCEVVMRQYNGCCKYAVSVDNAYVEVSGTDNVLYEDIAFEEAEKMDGYKRIVLA</sequence>
<dbReference type="RefSeq" id="WP_119202300.1">
    <property type="nucleotide sequence ID" value="NZ_JBDMSD010000007.1"/>
</dbReference>
<name>A0A3R5ZPT0_9FIRM</name>
<comment type="caution">
    <text evidence="1">The sequence shown here is derived from an EMBL/GenBank/DDBJ whole genome shotgun (WGS) entry which is preliminary data.</text>
</comment>
<evidence type="ECO:0000313" key="2">
    <source>
        <dbReference type="Proteomes" id="UP000283295"/>
    </source>
</evidence>
<dbReference type="EMBL" id="QRVK01000006">
    <property type="protein sequence ID" value="RGS43561.1"/>
    <property type="molecule type" value="Genomic_DNA"/>
</dbReference>